<feature type="compositionally biased region" description="Polar residues" evidence="1">
    <location>
        <begin position="207"/>
        <end position="223"/>
    </location>
</feature>
<feature type="region of interest" description="Disordered" evidence="1">
    <location>
        <begin position="179"/>
        <end position="223"/>
    </location>
</feature>
<gene>
    <name evidence="2" type="ordered locus">Plim_1249</name>
</gene>
<accession>D5SUN1</accession>
<dbReference type="STRING" id="521674.Plim_1249"/>
<dbReference type="InterPro" id="IPR019587">
    <property type="entry name" value="Polyketide_cyclase/dehydratase"/>
</dbReference>
<feature type="region of interest" description="Disordered" evidence="1">
    <location>
        <begin position="67"/>
        <end position="86"/>
    </location>
</feature>
<reference evidence="2 3" key="1">
    <citation type="journal article" date="2010" name="Stand. Genomic Sci.">
        <title>Complete genome sequence of Planctomyces limnophilus type strain (Mu 290).</title>
        <authorList>
            <person name="Labutti K."/>
            <person name="Sikorski J."/>
            <person name="Schneider S."/>
            <person name="Nolan M."/>
            <person name="Lucas S."/>
            <person name="Glavina Del Rio T."/>
            <person name="Tice H."/>
            <person name="Cheng J.F."/>
            <person name="Goodwin L."/>
            <person name="Pitluck S."/>
            <person name="Liolios K."/>
            <person name="Ivanova N."/>
            <person name="Mavromatis K."/>
            <person name="Mikhailova N."/>
            <person name="Pati A."/>
            <person name="Chen A."/>
            <person name="Palaniappan K."/>
            <person name="Land M."/>
            <person name="Hauser L."/>
            <person name="Chang Y.J."/>
            <person name="Jeffries C.D."/>
            <person name="Tindall B.J."/>
            <person name="Rohde M."/>
            <person name="Goker M."/>
            <person name="Woyke T."/>
            <person name="Bristow J."/>
            <person name="Eisen J.A."/>
            <person name="Markowitz V."/>
            <person name="Hugenholtz P."/>
            <person name="Kyrpides N.C."/>
            <person name="Klenk H.P."/>
            <person name="Lapidus A."/>
        </authorList>
    </citation>
    <scope>NUCLEOTIDE SEQUENCE [LARGE SCALE GENOMIC DNA]</scope>
    <source>
        <strain evidence="3">ATCC 43296 / DSM 3776 / IFAM 1008 / 290</strain>
    </source>
</reference>
<dbReference type="HOGENOM" id="CLU_104147_0_0_0"/>
<dbReference type="EMBL" id="CP001744">
    <property type="protein sequence ID" value="ADG67083.1"/>
    <property type="molecule type" value="Genomic_DNA"/>
</dbReference>
<dbReference type="eggNOG" id="COG3832">
    <property type="taxonomic scope" value="Bacteria"/>
</dbReference>
<dbReference type="AlphaFoldDB" id="D5SUN1"/>
<dbReference type="Proteomes" id="UP000002220">
    <property type="component" value="Chromosome"/>
</dbReference>
<dbReference type="Gene3D" id="3.30.530.20">
    <property type="match status" value="1"/>
</dbReference>
<evidence type="ECO:0000256" key="1">
    <source>
        <dbReference type="SAM" id="MobiDB-lite"/>
    </source>
</evidence>
<evidence type="ECO:0008006" key="4">
    <source>
        <dbReference type="Google" id="ProtNLM"/>
    </source>
</evidence>
<organism evidence="2 3">
    <name type="scientific">Planctopirus limnophila (strain ATCC 43296 / DSM 3776 / IFAM 1008 / Mu 290)</name>
    <name type="common">Planctomyces limnophilus</name>
    <dbReference type="NCBI Taxonomy" id="521674"/>
    <lineage>
        <taxon>Bacteria</taxon>
        <taxon>Pseudomonadati</taxon>
        <taxon>Planctomycetota</taxon>
        <taxon>Planctomycetia</taxon>
        <taxon>Planctomycetales</taxon>
        <taxon>Planctomycetaceae</taxon>
        <taxon>Planctopirus</taxon>
    </lineage>
</organism>
<keyword evidence="3" id="KW-1185">Reference proteome</keyword>
<name>D5SUN1_PLAL2</name>
<dbReference type="CDD" id="cd07818">
    <property type="entry name" value="SRPBCC_1"/>
    <property type="match status" value="1"/>
</dbReference>
<dbReference type="OrthoDB" id="9807923at2"/>
<proteinExistence type="predicted"/>
<protein>
    <recommendedName>
        <fullName evidence="4">Polyketide cyclase/dehydrase</fullName>
    </recommendedName>
</protein>
<sequence precursor="true">MKQRLLIVLVVLLCLTAFFAGIVAVQPEEFHITRSAVMKATPDKVGERIDHFKAWADWSPWAKLDPNSKEEFEGPAQGPGAIMKWSGNDEVGEGKMTILETRPGEYIKIQLDFIRPMVASNLVEFQLEPQGEETKVTWSMSGKNNFVGKAFHLIVDCDKMIGGDFEKGLNSMKALVEAPPALTEEPQSKAKPDADAVLEKPAEVNKPSEQSAPVDSVTTPPAP</sequence>
<evidence type="ECO:0000313" key="2">
    <source>
        <dbReference type="EMBL" id="ADG67083.1"/>
    </source>
</evidence>
<dbReference type="RefSeq" id="WP_013109514.1">
    <property type="nucleotide sequence ID" value="NC_014148.1"/>
</dbReference>
<dbReference type="SUPFAM" id="SSF55961">
    <property type="entry name" value="Bet v1-like"/>
    <property type="match status" value="1"/>
</dbReference>
<evidence type="ECO:0000313" key="3">
    <source>
        <dbReference type="Proteomes" id="UP000002220"/>
    </source>
</evidence>
<dbReference type="InterPro" id="IPR023393">
    <property type="entry name" value="START-like_dom_sf"/>
</dbReference>
<feature type="compositionally biased region" description="Basic and acidic residues" evidence="1">
    <location>
        <begin position="186"/>
        <end position="203"/>
    </location>
</feature>
<dbReference type="KEGG" id="plm:Plim_1249"/>
<dbReference type="Pfam" id="PF10604">
    <property type="entry name" value="Polyketide_cyc2"/>
    <property type="match status" value="1"/>
</dbReference>